<keyword evidence="10" id="KW-0805">Transcription regulation</keyword>
<feature type="compositionally biased region" description="Polar residues" evidence="17">
    <location>
        <begin position="1129"/>
        <end position="1142"/>
    </location>
</feature>
<dbReference type="GO" id="GO:0008270">
    <property type="term" value="F:zinc ion binding"/>
    <property type="evidence" value="ECO:0007669"/>
    <property type="project" value="UniProtKB-KW"/>
</dbReference>
<dbReference type="CDD" id="cd00202">
    <property type="entry name" value="ZnF_GATA"/>
    <property type="match status" value="1"/>
</dbReference>
<feature type="compositionally biased region" description="Basic and acidic residues" evidence="17">
    <location>
        <begin position="1088"/>
        <end position="1099"/>
    </location>
</feature>
<dbReference type="SMART" id="SM00401">
    <property type="entry name" value="ZnF_GATA"/>
    <property type="match status" value="1"/>
</dbReference>
<evidence type="ECO:0000256" key="17">
    <source>
        <dbReference type="SAM" id="MobiDB-lite"/>
    </source>
</evidence>
<dbReference type="InterPro" id="IPR013088">
    <property type="entry name" value="Znf_NHR/GATA"/>
</dbReference>
<keyword evidence="11" id="KW-0238">DNA-binding</keyword>
<feature type="domain" description="PAS" evidence="18">
    <location>
        <begin position="412"/>
        <end position="470"/>
    </location>
</feature>
<reference evidence="20 21" key="1">
    <citation type="journal article" date="2018" name="Front. Microbiol.">
        <title>Prospects for Fungal Bioremediation of Acidic Radioactive Waste Sites: Characterization and Genome Sequence of Rhodotorula taiwanensis MD1149.</title>
        <authorList>
            <person name="Tkavc R."/>
            <person name="Matrosova V.Y."/>
            <person name="Grichenko O.E."/>
            <person name="Gostincar C."/>
            <person name="Volpe R.P."/>
            <person name="Klimenkova P."/>
            <person name="Gaidamakova E.K."/>
            <person name="Zhou C.E."/>
            <person name="Stewart B.J."/>
            <person name="Lyman M.G."/>
            <person name="Malfatti S.A."/>
            <person name="Rubinfeld B."/>
            <person name="Courtot M."/>
            <person name="Singh J."/>
            <person name="Dalgard C.L."/>
            <person name="Hamilton T."/>
            <person name="Frey K.G."/>
            <person name="Gunde-Cimerman N."/>
            <person name="Dugan L."/>
            <person name="Daly M.J."/>
        </authorList>
    </citation>
    <scope>NUCLEOTIDE SEQUENCE [LARGE SCALE GENOMIC DNA]</scope>
    <source>
        <strain evidence="20 21">MD1149</strain>
    </source>
</reference>
<dbReference type="AlphaFoldDB" id="A0A2S5B4S0"/>
<dbReference type="SUPFAM" id="SSF55785">
    <property type="entry name" value="PYP-like sensor domain (PAS domain)"/>
    <property type="match status" value="2"/>
</dbReference>
<keyword evidence="6" id="KW-0677">Repeat</keyword>
<dbReference type="Pfam" id="PF00320">
    <property type="entry name" value="GATA"/>
    <property type="match status" value="1"/>
</dbReference>
<feature type="domain" description="PAS" evidence="18">
    <location>
        <begin position="629"/>
        <end position="695"/>
    </location>
</feature>
<feature type="region of interest" description="Disordered" evidence="17">
    <location>
        <begin position="1"/>
        <end position="43"/>
    </location>
</feature>
<dbReference type="OrthoDB" id="447251at2759"/>
<keyword evidence="16" id="KW-0175">Coiled coil</keyword>
<keyword evidence="2" id="KW-0716">Sensory transduction</keyword>
<dbReference type="GO" id="GO:0005634">
    <property type="term" value="C:nucleus"/>
    <property type="evidence" value="ECO:0007669"/>
    <property type="project" value="TreeGrafter"/>
</dbReference>
<evidence type="ECO:0000256" key="3">
    <source>
        <dbReference type="ARBA" id="ARBA00022630"/>
    </source>
</evidence>
<evidence type="ECO:0000256" key="2">
    <source>
        <dbReference type="ARBA" id="ARBA00022606"/>
    </source>
</evidence>
<evidence type="ECO:0000256" key="14">
    <source>
        <dbReference type="ARBA" id="ARBA00023170"/>
    </source>
</evidence>
<feature type="compositionally biased region" description="Low complexity" evidence="17">
    <location>
        <begin position="1101"/>
        <end position="1128"/>
    </location>
</feature>
<dbReference type="GO" id="GO:0043565">
    <property type="term" value="F:sequence-specific DNA binding"/>
    <property type="evidence" value="ECO:0007669"/>
    <property type="project" value="InterPro"/>
</dbReference>
<evidence type="ECO:0000256" key="1">
    <source>
        <dbReference type="ARBA" id="ARBA00022543"/>
    </source>
</evidence>
<feature type="region of interest" description="Disordered" evidence="17">
    <location>
        <begin position="336"/>
        <end position="369"/>
    </location>
</feature>
<evidence type="ECO:0000256" key="11">
    <source>
        <dbReference type="ARBA" id="ARBA00023125"/>
    </source>
</evidence>
<evidence type="ECO:0000256" key="12">
    <source>
        <dbReference type="ARBA" id="ARBA00023159"/>
    </source>
</evidence>
<dbReference type="InterPro" id="IPR001610">
    <property type="entry name" value="PAC"/>
</dbReference>
<protein>
    <recommendedName>
        <fullName evidence="22">White collar 1 protein</fullName>
    </recommendedName>
</protein>
<dbReference type="SUPFAM" id="SSF57716">
    <property type="entry name" value="Glucocorticoid receptor-like (DNA-binding domain)"/>
    <property type="match status" value="1"/>
</dbReference>
<dbReference type="PANTHER" id="PTHR47429:SF7">
    <property type="entry name" value="GATA-FACTOR"/>
    <property type="match status" value="1"/>
</dbReference>
<keyword evidence="3" id="KW-0285">Flavoprotein</keyword>
<evidence type="ECO:0000256" key="5">
    <source>
        <dbReference type="ARBA" id="ARBA00022723"/>
    </source>
</evidence>
<organism evidence="20 21">
    <name type="scientific">Rhodotorula taiwanensis</name>
    <dbReference type="NCBI Taxonomy" id="741276"/>
    <lineage>
        <taxon>Eukaryota</taxon>
        <taxon>Fungi</taxon>
        <taxon>Dikarya</taxon>
        <taxon>Basidiomycota</taxon>
        <taxon>Pucciniomycotina</taxon>
        <taxon>Microbotryomycetes</taxon>
        <taxon>Sporidiobolales</taxon>
        <taxon>Sporidiobolaceae</taxon>
        <taxon>Rhodotorula</taxon>
    </lineage>
</organism>
<evidence type="ECO:0000256" key="4">
    <source>
        <dbReference type="ARBA" id="ARBA00022643"/>
    </source>
</evidence>
<dbReference type="NCBIfam" id="TIGR00229">
    <property type="entry name" value="sensory_box"/>
    <property type="match status" value="2"/>
</dbReference>
<evidence type="ECO:0000259" key="18">
    <source>
        <dbReference type="PROSITE" id="PS50112"/>
    </source>
</evidence>
<keyword evidence="5" id="KW-0479">Metal-binding</keyword>
<dbReference type="SMART" id="SM00091">
    <property type="entry name" value="PAS"/>
    <property type="match status" value="3"/>
</dbReference>
<comment type="caution">
    <text evidence="20">The sequence shown here is derived from an EMBL/GenBank/DDBJ whole genome shotgun (WGS) entry which is preliminary data.</text>
</comment>
<keyword evidence="8" id="KW-0862">Zinc</keyword>
<evidence type="ECO:0000256" key="6">
    <source>
        <dbReference type="ARBA" id="ARBA00022737"/>
    </source>
</evidence>
<feature type="coiled-coil region" evidence="16">
    <location>
        <begin position="1006"/>
        <end position="1036"/>
    </location>
</feature>
<dbReference type="Pfam" id="PF13426">
    <property type="entry name" value="PAS_9"/>
    <property type="match status" value="1"/>
</dbReference>
<dbReference type="Gene3D" id="3.30.450.20">
    <property type="entry name" value="PAS domain"/>
    <property type="match status" value="2"/>
</dbReference>
<evidence type="ECO:0000313" key="20">
    <source>
        <dbReference type="EMBL" id="POY71783.1"/>
    </source>
</evidence>
<dbReference type="Pfam" id="PF08447">
    <property type="entry name" value="PAS_3"/>
    <property type="match status" value="1"/>
</dbReference>
<keyword evidence="21" id="KW-1185">Reference proteome</keyword>
<accession>A0A2S5B4S0</accession>
<feature type="region of interest" description="Disordered" evidence="17">
    <location>
        <begin position="187"/>
        <end position="234"/>
    </location>
</feature>
<evidence type="ECO:0000256" key="9">
    <source>
        <dbReference type="ARBA" id="ARBA00022991"/>
    </source>
</evidence>
<feature type="compositionally biased region" description="Low complexity" evidence="17">
    <location>
        <begin position="197"/>
        <end position="228"/>
    </location>
</feature>
<dbReference type="InterPro" id="IPR000014">
    <property type="entry name" value="PAS"/>
</dbReference>
<keyword evidence="14" id="KW-0675">Receptor</keyword>
<dbReference type="InterPro" id="IPR013655">
    <property type="entry name" value="PAS_fold_3"/>
</dbReference>
<evidence type="ECO:0000313" key="21">
    <source>
        <dbReference type="Proteomes" id="UP000237144"/>
    </source>
</evidence>
<evidence type="ECO:0000259" key="19">
    <source>
        <dbReference type="PROSITE" id="PS50114"/>
    </source>
</evidence>
<dbReference type="CDD" id="cd00130">
    <property type="entry name" value="PAS"/>
    <property type="match status" value="2"/>
</dbReference>
<keyword evidence="9" id="KW-0157">Chromophore</keyword>
<gene>
    <name evidence="20" type="ORF">BMF94_5144</name>
</gene>
<dbReference type="PANTHER" id="PTHR47429">
    <property type="entry name" value="PROTEIN TWIN LOV 1"/>
    <property type="match status" value="1"/>
</dbReference>
<dbReference type="Gene3D" id="3.30.50.10">
    <property type="entry name" value="Erythroid Transcription Factor GATA-1, subunit A"/>
    <property type="match status" value="1"/>
</dbReference>
<feature type="region of interest" description="Disordered" evidence="17">
    <location>
        <begin position="892"/>
        <end position="926"/>
    </location>
</feature>
<feature type="compositionally biased region" description="Low complexity" evidence="17">
    <location>
        <begin position="900"/>
        <end position="926"/>
    </location>
</feature>
<evidence type="ECO:0000256" key="10">
    <source>
        <dbReference type="ARBA" id="ARBA00023015"/>
    </source>
</evidence>
<dbReference type="GO" id="GO:0006355">
    <property type="term" value="P:regulation of DNA-templated transcription"/>
    <property type="evidence" value="ECO:0007669"/>
    <property type="project" value="InterPro"/>
</dbReference>
<evidence type="ECO:0000256" key="16">
    <source>
        <dbReference type="SAM" id="Coils"/>
    </source>
</evidence>
<proteinExistence type="predicted"/>
<evidence type="ECO:0000256" key="8">
    <source>
        <dbReference type="ARBA" id="ARBA00022833"/>
    </source>
</evidence>
<keyword evidence="1" id="KW-0600">Photoreceptor protein</keyword>
<feature type="region of interest" description="Disordered" evidence="17">
    <location>
        <begin position="1200"/>
        <end position="1229"/>
    </location>
</feature>
<keyword evidence="7 15" id="KW-0863">Zinc-finger</keyword>
<dbReference type="GO" id="GO:0009881">
    <property type="term" value="F:photoreceptor activity"/>
    <property type="evidence" value="ECO:0007669"/>
    <property type="project" value="UniProtKB-KW"/>
</dbReference>
<dbReference type="Proteomes" id="UP000237144">
    <property type="component" value="Unassembled WGS sequence"/>
</dbReference>
<dbReference type="PROSITE" id="PS50114">
    <property type="entry name" value="GATA_ZN_FINGER_2"/>
    <property type="match status" value="1"/>
</dbReference>
<feature type="compositionally biased region" description="Low complexity" evidence="17">
    <location>
        <begin position="24"/>
        <end position="38"/>
    </location>
</feature>
<dbReference type="STRING" id="741276.A0A2S5B4S0"/>
<dbReference type="FunFam" id="3.30.450.20:FF:000064">
    <property type="entry name" value="Vivid PAS protein VVD"/>
    <property type="match status" value="1"/>
</dbReference>
<keyword evidence="12" id="KW-0010">Activator</keyword>
<dbReference type="PROSITE" id="PS50112">
    <property type="entry name" value="PAS"/>
    <property type="match status" value="2"/>
</dbReference>
<evidence type="ECO:0000256" key="15">
    <source>
        <dbReference type="PROSITE-ProRule" id="PRU00094"/>
    </source>
</evidence>
<name>A0A2S5B4S0_9BASI</name>
<dbReference type="InterPro" id="IPR035965">
    <property type="entry name" value="PAS-like_dom_sf"/>
</dbReference>
<feature type="domain" description="GATA-type" evidence="19">
    <location>
        <begin position="1043"/>
        <end position="1076"/>
    </location>
</feature>
<evidence type="ECO:0008006" key="22">
    <source>
        <dbReference type="Google" id="ProtNLM"/>
    </source>
</evidence>
<keyword evidence="13" id="KW-0804">Transcription</keyword>
<evidence type="ECO:0000256" key="13">
    <source>
        <dbReference type="ARBA" id="ARBA00023163"/>
    </source>
</evidence>
<feature type="region of interest" description="Disordered" evidence="17">
    <location>
        <begin position="854"/>
        <end position="874"/>
    </location>
</feature>
<sequence length="1229" mass="131455">MQQFQSYSYGDGGDGYDPAALDGQMSFSQPPSGQPSPQTSEFYADSYFDESVASLAPAAFAVDPIDAAYGPQAMSAGSPSAYAESVDHNMHDAEVDMLQSSGLSGFDVPGGGGRSSLATYAMDPPSAAVPPRSYSYAGTSAMQTQSLYGARRDGAGAAMSNAFASTGRQASLHGHDAFARIRAGNMSIAPSEPTHPQQDQQLQQSHHYRQQQQQAQAMQMSEQQQQQRGPTQADRVRMLASMRTISSPVLSVSPGATFRSSPVRPTMQRPQSHHVAQSTMADLQHQGQVSPSPTYQPYPAYNLANPVYDLYGSSYGTEDAPIPQPAYSHNSRMVVDSKPFSRNPTEPSGPFDHKALGLPSPPRRTDSGVQTLNQHKNIYSGSGFDLVGILARVVNRRNPVIEIGAVDMSCSFVVVDARKFDQPIVYASETFARLTGYDTDEIVGKNCRFLQAPGDQAVVQGEKRRYTDGNAAHHLRSHIERGEETQVSLINYHKGGKPFINLVTCVPISMDDSGQVSFFVGFQVDLVDQPAAIRDKMQNGSYVVNYSVVHATIARNPSVISFDPIASIEHLEESAHNAQAHAASTVARIEEAAHAMQQAREQVSTDEPGELIDAVAAQGRQALVNDSIKRQFMRLLVDQSDDLIHVLSLKGALLYVSGASRRLLEYEPSELLGKTLSSFCHPSDIVSVQRELKDAGVSAHPTVNLVYRIRRKNSGYVWFEAQGRLHLEPGKGRKCVILSGRPREVPKMSWRDLEDEGGVGEGADEFWAKVCVDGIFLSATQTAQKMLGVSSVEKSLLSKGIFDLSRPGTDDGDRFMAALRETSRGQPTKVAHVLVPTPGAPAVSVITRFYPARSETDAPTKENAPAPPNMQPIGSSQVSVIAQVSLASKEAARANRRRLSSSSVANSGNAGSQYSRSMSGSLSSGIPTSLDMSMSVGRSSATAATSVTGSAASRAQTVPGAGSLPGLTSFSAVPSTSKTLATASGGSDNVFDELNVTRGTSWQFELHQMRLTNKKLREEREALEAIKRRKEQLAKAPPANKSSPAARACANCGRTSSAEWRSGPTGPKTLCNACGLRWSKARSQAVQADKKRKDADVKPLDAAADEASSSTSQSRAGSRESSGSNSTAMTTVNGSPVQSGQQHYIPHSPDTIPYASPVGLAPTNVSPLALYHSMSIAPEVRAIRPPLAHRPTSKLQHGFVAAPSPVRGPSQLPMATAETDPQPPPTGPT</sequence>
<dbReference type="SMART" id="SM00086">
    <property type="entry name" value="PAC"/>
    <property type="match status" value="2"/>
</dbReference>
<keyword evidence="4" id="KW-0288">FMN</keyword>
<feature type="region of interest" description="Disordered" evidence="17">
    <location>
        <begin position="1085"/>
        <end position="1143"/>
    </location>
</feature>
<evidence type="ECO:0000256" key="7">
    <source>
        <dbReference type="ARBA" id="ARBA00022771"/>
    </source>
</evidence>
<dbReference type="InterPro" id="IPR000679">
    <property type="entry name" value="Znf_GATA"/>
</dbReference>
<dbReference type="EMBL" id="PJQD01000072">
    <property type="protein sequence ID" value="POY71783.1"/>
    <property type="molecule type" value="Genomic_DNA"/>
</dbReference>
<dbReference type="PROSITE" id="PS00344">
    <property type="entry name" value="GATA_ZN_FINGER_1"/>
    <property type="match status" value="1"/>
</dbReference>